<feature type="compositionally biased region" description="Basic residues" evidence="1">
    <location>
        <begin position="183"/>
        <end position="205"/>
    </location>
</feature>
<evidence type="ECO:0000313" key="4">
    <source>
        <dbReference type="Proteomes" id="UP000747542"/>
    </source>
</evidence>
<gene>
    <name evidence="3" type="ORF">Hamer_G023587</name>
</gene>
<evidence type="ECO:0000313" key="3">
    <source>
        <dbReference type="EMBL" id="KAG7155508.1"/>
    </source>
</evidence>
<feature type="transmembrane region" description="Helical" evidence="2">
    <location>
        <begin position="21"/>
        <end position="46"/>
    </location>
</feature>
<keyword evidence="2" id="KW-1133">Transmembrane helix</keyword>
<reference evidence="3" key="1">
    <citation type="journal article" date="2021" name="Sci. Adv.">
        <title>The American lobster genome reveals insights on longevity, neural, and immune adaptations.</title>
        <authorList>
            <person name="Polinski J.M."/>
            <person name="Zimin A.V."/>
            <person name="Clark K.F."/>
            <person name="Kohn A.B."/>
            <person name="Sadowski N."/>
            <person name="Timp W."/>
            <person name="Ptitsyn A."/>
            <person name="Khanna P."/>
            <person name="Romanova D.Y."/>
            <person name="Williams P."/>
            <person name="Greenwood S.J."/>
            <person name="Moroz L.L."/>
            <person name="Walt D.R."/>
            <person name="Bodnar A.G."/>
        </authorList>
    </citation>
    <scope>NUCLEOTIDE SEQUENCE</scope>
    <source>
        <strain evidence="3">GMGI-L3</strain>
    </source>
</reference>
<evidence type="ECO:0000256" key="2">
    <source>
        <dbReference type="SAM" id="Phobius"/>
    </source>
</evidence>
<keyword evidence="4" id="KW-1185">Reference proteome</keyword>
<proteinExistence type="predicted"/>
<dbReference type="AlphaFoldDB" id="A0A8J5JFW3"/>
<accession>A0A8J5JFW3</accession>
<name>A0A8J5JFW3_HOMAM</name>
<evidence type="ECO:0000256" key="1">
    <source>
        <dbReference type="SAM" id="MobiDB-lite"/>
    </source>
</evidence>
<keyword evidence="2" id="KW-0812">Transmembrane</keyword>
<feature type="transmembrane region" description="Helical" evidence="2">
    <location>
        <begin position="92"/>
        <end position="112"/>
    </location>
</feature>
<comment type="caution">
    <text evidence="3">The sequence shown here is derived from an EMBL/GenBank/DDBJ whole genome shotgun (WGS) entry which is preliminary data.</text>
</comment>
<organism evidence="3 4">
    <name type="scientific">Homarus americanus</name>
    <name type="common">American lobster</name>
    <dbReference type="NCBI Taxonomy" id="6706"/>
    <lineage>
        <taxon>Eukaryota</taxon>
        <taxon>Metazoa</taxon>
        <taxon>Ecdysozoa</taxon>
        <taxon>Arthropoda</taxon>
        <taxon>Crustacea</taxon>
        <taxon>Multicrustacea</taxon>
        <taxon>Malacostraca</taxon>
        <taxon>Eumalacostraca</taxon>
        <taxon>Eucarida</taxon>
        <taxon>Decapoda</taxon>
        <taxon>Pleocyemata</taxon>
        <taxon>Astacidea</taxon>
        <taxon>Nephropoidea</taxon>
        <taxon>Nephropidae</taxon>
        <taxon>Homarus</taxon>
    </lineage>
</organism>
<dbReference type="EMBL" id="JAHLQT010041415">
    <property type="protein sequence ID" value="KAG7155508.1"/>
    <property type="molecule type" value="Genomic_DNA"/>
</dbReference>
<protein>
    <submittedName>
        <fullName evidence="3">Uncharacterized protein</fullName>
    </submittedName>
</protein>
<keyword evidence="2" id="KW-0472">Membrane</keyword>
<sequence length="205" mass="23092">MVNGKSGGEEEKKKKRKKKKCFKTAEFGLPLCWRATFTGFVAYSAAPLKEFLGGLPLVGRLVNATHPQLSRGEPEGVWKVPLSTVYDVPTGAIVPLPAIVALTAGLGCGLLARRFWRRSSSEEEHNGTLRAKYNYVKARLYEPCRCTKLYMMETKSECQEDYSSDSSDSEGSEDSSSSSSDRRRIKRRKRKGKKKHRKCGKKRRH</sequence>
<feature type="compositionally biased region" description="Acidic residues" evidence="1">
    <location>
        <begin position="160"/>
        <end position="173"/>
    </location>
</feature>
<dbReference type="Proteomes" id="UP000747542">
    <property type="component" value="Unassembled WGS sequence"/>
</dbReference>
<feature type="region of interest" description="Disordered" evidence="1">
    <location>
        <begin position="160"/>
        <end position="205"/>
    </location>
</feature>